<dbReference type="Proteomes" id="UP000225833">
    <property type="component" value="Unassembled WGS sequence"/>
</dbReference>
<organism evidence="2 3">
    <name type="scientific">Xenorhabdus budapestensis</name>
    <dbReference type="NCBI Taxonomy" id="290110"/>
    <lineage>
        <taxon>Bacteria</taxon>
        <taxon>Pseudomonadati</taxon>
        <taxon>Pseudomonadota</taxon>
        <taxon>Gammaproteobacteria</taxon>
        <taxon>Enterobacterales</taxon>
        <taxon>Morganellaceae</taxon>
        <taxon>Xenorhabdus</taxon>
    </lineage>
</organism>
<reference evidence="2 3" key="1">
    <citation type="journal article" date="2017" name="Nat. Microbiol.">
        <title>Natural product diversity associated with the nematode symbionts Photorhabdus and Xenorhabdus.</title>
        <authorList>
            <person name="Tobias N.J."/>
            <person name="Wolff H."/>
            <person name="Djahanschiri B."/>
            <person name="Grundmann F."/>
            <person name="Kronenwerth M."/>
            <person name="Shi Y.M."/>
            <person name="Simonyi S."/>
            <person name="Grun P."/>
            <person name="Shapiro-Ilan D."/>
            <person name="Pidot S.J."/>
            <person name="Stinear T.P."/>
            <person name="Ebersberger I."/>
            <person name="Bode H.B."/>
        </authorList>
    </citation>
    <scope>NUCLEOTIDE SEQUENCE [LARGE SCALE GENOMIC DNA]</scope>
    <source>
        <strain evidence="2 3">DSM 16342</strain>
    </source>
</reference>
<gene>
    <name evidence="2" type="ORF">Xbud_03289</name>
</gene>
<name>A0A2D0IRJ3_XENBU</name>
<sequence>MMTTTLKEKWEKYRETCPEMKLYALVDGLQYERCFDDELTYLEGTNNPLFRQFPDAEIAFAGPWLFDIYHAPEWEEKFLRLESAAPAVSWLYSTLSLDKLTRHLESQLNIRLKTGETALLRFYDPRVLHQIPHIFTPEQLTKFTKNIEEWGYQLDNNHYVVKGTPS</sequence>
<evidence type="ECO:0000259" key="1">
    <source>
        <dbReference type="Pfam" id="PF13503"/>
    </source>
</evidence>
<dbReference type="EMBL" id="NIBS01000025">
    <property type="protein sequence ID" value="PHM24520.1"/>
    <property type="molecule type" value="Genomic_DNA"/>
</dbReference>
<evidence type="ECO:0000313" key="2">
    <source>
        <dbReference type="EMBL" id="PHM24520.1"/>
    </source>
</evidence>
<evidence type="ECO:0000313" key="3">
    <source>
        <dbReference type="Proteomes" id="UP000225833"/>
    </source>
</evidence>
<dbReference type="InterPro" id="IPR025391">
    <property type="entry name" value="DUF4123"/>
</dbReference>
<dbReference type="AlphaFoldDB" id="A0A2D0IRJ3"/>
<accession>A0A2D0IRJ3</accession>
<dbReference type="RefSeq" id="WP_244590006.1">
    <property type="nucleotide sequence ID" value="NZ_CAWNNJ010000092.1"/>
</dbReference>
<comment type="caution">
    <text evidence="2">The sequence shown here is derived from an EMBL/GenBank/DDBJ whole genome shotgun (WGS) entry which is preliminary data.</text>
</comment>
<protein>
    <recommendedName>
        <fullName evidence="1">DUF4123 domain-containing protein</fullName>
    </recommendedName>
</protein>
<feature type="domain" description="DUF4123" evidence="1">
    <location>
        <begin position="22"/>
        <end position="141"/>
    </location>
</feature>
<proteinExistence type="predicted"/>
<dbReference type="Pfam" id="PF13503">
    <property type="entry name" value="DUF4123"/>
    <property type="match status" value="1"/>
</dbReference>